<dbReference type="RefSeq" id="WP_006584623.1">
    <property type="nucleotide sequence ID" value="NZ_CATOUV010000001.1"/>
</dbReference>
<comment type="caution">
    <text evidence="2">The sequence shown here is derived from an EMBL/GenBank/DDBJ whole genome shotgun (WGS) entry which is preliminary data.</text>
</comment>
<feature type="transmembrane region" description="Helical" evidence="1">
    <location>
        <begin position="325"/>
        <end position="344"/>
    </location>
</feature>
<reference evidence="3 5" key="2">
    <citation type="submission" date="2024-04" db="EMBL/GenBank/DDBJ databases">
        <title>Three lactobacilli isolated from voided urine samples from females with type 2 diabetes.</title>
        <authorList>
            <person name="Kula A."/>
            <person name="Stegman N."/>
            <person name="Putonti C."/>
        </authorList>
    </citation>
    <scope>NUCLEOTIDE SEQUENCE [LARGE SCALE GENOMIC DNA]</scope>
    <source>
        <strain evidence="3 5">1855</strain>
    </source>
</reference>
<keyword evidence="1" id="KW-1133">Transmembrane helix</keyword>
<evidence type="ECO:0000313" key="2">
    <source>
        <dbReference type="EMBL" id="KAA9322429.1"/>
    </source>
</evidence>
<evidence type="ECO:0000256" key="1">
    <source>
        <dbReference type="SAM" id="Phobius"/>
    </source>
</evidence>
<evidence type="ECO:0000313" key="3">
    <source>
        <dbReference type="EMBL" id="MEL0564656.1"/>
    </source>
</evidence>
<dbReference type="Proteomes" id="UP000327236">
    <property type="component" value="Unassembled WGS sequence"/>
</dbReference>
<accession>A0A5N1IB17</accession>
<name>A0A5N1IB17_LACJE</name>
<keyword evidence="5" id="KW-1185">Reference proteome</keyword>
<feature type="transmembrane region" description="Helical" evidence="1">
    <location>
        <begin position="298"/>
        <end position="319"/>
    </location>
</feature>
<evidence type="ECO:0000313" key="4">
    <source>
        <dbReference type="Proteomes" id="UP000327236"/>
    </source>
</evidence>
<keyword evidence="1" id="KW-0812">Transmembrane</keyword>
<evidence type="ECO:0000313" key="5">
    <source>
        <dbReference type="Proteomes" id="UP001385848"/>
    </source>
</evidence>
<keyword evidence="1" id="KW-0472">Membrane</keyword>
<proteinExistence type="predicted"/>
<feature type="transmembrane region" description="Helical" evidence="1">
    <location>
        <begin position="65"/>
        <end position="84"/>
    </location>
</feature>
<organism evidence="2 4">
    <name type="scientific">Lactobacillus jensenii</name>
    <dbReference type="NCBI Taxonomy" id="109790"/>
    <lineage>
        <taxon>Bacteria</taxon>
        <taxon>Bacillati</taxon>
        <taxon>Bacillota</taxon>
        <taxon>Bacilli</taxon>
        <taxon>Lactobacillales</taxon>
        <taxon>Lactobacillaceae</taxon>
        <taxon>Lactobacillus</taxon>
    </lineage>
</organism>
<sequence length="387" mass="45564">MLIKDSLWEKVLDSWRNGYKLPTKFYFYMAFLEIVGSLLLLCSAKSGQTSQSLLSKFYNYIYSDVGLNIVLVIALIFAFLLFILPNSENVSSSIKERLKKTKVQKIIGWIRKNKCFQAIIRWIRRKKFTQAFIQIIRKIINFFKTRVQKIRKNKHFQAIIQVLYKSTYYLAFVIVFYFTILFTLPGYLNLISSMTNTAPLFIMIGYNYNMLCYINLSFGGVALIMSCIQFRNPSIDKNIELDKNALNSGCLKKVSDIDYYFDSKYVGNTTFYKLRWVGNINRKKVDCLDFIIKNPILIFYYICMCITYVIILGLCYLNFPILQIILFWKFLISVFLVLIIFTIVKNLKNSVILVKKYKFKIIISAPSYEELLRREKFIKSFDKNVLP</sequence>
<feature type="transmembrane region" description="Helical" evidence="1">
    <location>
        <begin position="168"/>
        <end position="188"/>
    </location>
</feature>
<gene>
    <name evidence="3" type="ORF">AAC431_01780</name>
    <name evidence="2" type="ORF">F6H94_05105</name>
</gene>
<feature type="transmembrane region" description="Helical" evidence="1">
    <location>
        <begin position="25"/>
        <end position="44"/>
    </location>
</feature>
<dbReference type="AlphaFoldDB" id="A0A5N1IB17"/>
<dbReference type="Proteomes" id="UP001385848">
    <property type="component" value="Unassembled WGS sequence"/>
</dbReference>
<dbReference type="EMBL" id="JBBVUL010000002">
    <property type="protein sequence ID" value="MEL0564656.1"/>
    <property type="molecule type" value="Genomic_DNA"/>
</dbReference>
<reference evidence="2 4" key="1">
    <citation type="submission" date="2019-09" db="EMBL/GenBank/DDBJ databases">
        <title>Draft genome sequence assemblies of isolates from the urinary tract.</title>
        <authorList>
            <person name="Mores C.R."/>
            <person name="Putonti C."/>
            <person name="Wolfe A.J."/>
        </authorList>
    </citation>
    <scope>NUCLEOTIDE SEQUENCE [LARGE SCALE GENOMIC DNA]</scope>
    <source>
        <strain evidence="2 4">UMB246</strain>
    </source>
</reference>
<protein>
    <submittedName>
        <fullName evidence="2">Uncharacterized protein</fullName>
    </submittedName>
</protein>
<dbReference type="EMBL" id="VYWW01000019">
    <property type="protein sequence ID" value="KAA9322429.1"/>
    <property type="molecule type" value="Genomic_DNA"/>
</dbReference>
<feature type="transmembrane region" description="Helical" evidence="1">
    <location>
        <begin position="208"/>
        <end position="228"/>
    </location>
</feature>